<evidence type="ECO:0000256" key="13">
    <source>
        <dbReference type="PIRSR" id="PIRSR630564-1"/>
    </source>
</evidence>
<evidence type="ECO:0000256" key="9">
    <source>
        <dbReference type="ARBA" id="ARBA00022833"/>
    </source>
</evidence>
<evidence type="ECO:0000256" key="14">
    <source>
        <dbReference type="PIRSR" id="PIRSR630564-2"/>
    </source>
</evidence>
<keyword evidence="6" id="KW-0479">Metal-binding</keyword>
<evidence type="ECO:0000256" key="8">
    <source>
        <dbReference type="ARBA" id="ARBA00022801"/>
    </source>
</evidence>
<evidence type="ECO:0000259" key="17">
    <source>
        <dbReference type="PROSITE" id="PS50178"/>
    </source>
</evidence>
<accession>A0A226E795</accession>
<evidence type="ECO:0000256" key="10">
    <source>
        <dbReference type="ARBA" id="ARBA00023098"/>
    </source>
</evidence>
<dbReference type="GO" id="GO:0052629">
    <property type="term" value="F:phosphatidylinositol-3,5-bisphosphate 3-phosphatase activity"/>
    <property type="evidence" value="ECO:0007669"/>
    <property type="project" value="UniProtKB-EC"/>
</dbReference>
<dbReference type="Pfam" id="PF21098">
    <property type="entry name" value="PH-GRAM_MTMR6-like"/>
    <property type="match status" value="1"/>
</dbReference>
<feature type="binding site" evidence="14">
    <location>
        <begin position="334"/>
        <end position="340"/>
    </location>
    <ligand>
        <name>substrate</name>
    </ligand>
</feature>
<keyword evidence="7 15" id="KW-0863">Zinc-finger</keyword>
<dbReference type="Pfam" id="PF06602">
    <property type="entry name" value="Myotub-related"/>
    <property type="match status" value="1"/>
</dbReference>
<dbReference type="STRING" id="158441.A0A226E795"/>
<dbReference type="SUPFAM" id="SSF50729">
    <property type="entry name" value="PH domain-like"/>
    <property type="match status" value="1"/>
</dbReference>
<dbReference type="InterPro" id="IPR029021">
    <property type="entry name" value="Prot-tyrosine_phosphatase-like"/>
</dbReference>
<dbReference type="GO" id="GO:0005737">
    <property type="term" value="C:cytoplasm"/>
    <property type="evidence" value="ECO:0007669"/>
    <property type="project" value="UniProtKB-SubCell"/>
</dbReference>
<keyword evidence="5" id="KW-0963">Cytoplasm</keyword>
<dbReference type="Gene3D" id="3.30.40.10">
    <property type="entry name" value="Zinc/RING finger domain, C3HC4 (zinc finger)"/>
    <property type="match status" value="1"/>
</dbReference>
<dbReference type="InterPro" id="IPR030564">
    <property type="entry name" value="Myotubularin"/>
</dbReference>
<feature type="domain" description="FYVE-type" evidence="17">
    <location>
        <begin position="673"/>
        <end position="724"/>
    </location>
</feature>
<evidence type="ECO:0000256" key="5">
    <source>
        <dbReference type="ARBA" id="ARBA00022490"/>
    </source>
</evidence>
<dbReference type="InterPro" id="IPR011993">
    <property type="entry name" value="PH-like_dom_sf"/>
</dbReference>
<dbReference type="InterPro" id="IPR048994">
    <property type="entry name" value="PH-GRAM_MTMR6-9"/>
</dbReference>
<dbReference type="GO" id="GO:0004438">
    <property type="term" value="F:phosphatidylinositol-3-phosphate phosphatase activity"/>
    <property type="evidence" value="ECO:0007669"/>
    <property type="project" value="TreeGrafter"/>
</dbReference>
<dbReference type="OMA" id="QWQHTDV"/>
<evidence type="ECO:0000256" key="6">
    <source>
        <dbReference type="ARBA" id="ARBA00022723"/>
    </source>
</evidence>
<dbReference type="InterPro" id="IPR016130">
    <property type="entry name" value="Tyr_Pase_AS"/>
</dbReference>
<gene>
    <name evidence="19" type="ORF">Fcan01_12595</name>
</gene>
<dbReference type="SMART" id="SM00404">
    <property type="entry name" value="PTPc_motif"/>
    <property type="match status" value="1"/>
</dbReference>
<dbReference type="GO" id="GO:0012505">
    <property type="term" value="C:endomembrane system"/>
    <property type="evidence" value="ECO:0007669"/>
    <property type="project" value="UniProtKB-SubCell"/>
</dbReference>
<dbReference type="EC" id="3.1.3.95" evidence="4"/>
<dbReference type="EMBL" id="LNIX01000006">
    <property type="protein sequence ID" value="OXA53200.1"/>
    <property type="molecule type" value="Genomic_DNA"/>
</dbReference>
<keyword evidence="11" id="KW-0472">Membrane</keyword>
<evidence type="ECO:0000256" key="1">
    <source>
        <dbReference type="ARBA" id="ARBA00004184"/>
    </source>
</evidence>
<dbReference type="PANTHER" id="PTHR10807:SF8">
    <property type="entry name" value="PHOSPHATIDYLINOSITOL-3-PHOSPHATE PHOSPHATASE"/>
    <property type="match status" value="1"/>
</dbReference>
<evidence type="ECO:0000259" key="16">
    <source>
        <dbReference type="PROSITE" id="PS50056"/>
    </source>
</evidence>
<sequence length="732" mass="83912">MEDIKTPKVDNVSLVERFSSRRNAVGSLYLTATHLIYVDHDNKRETWILHSHISSVGKLPLSTTGSPLQIRTKTFISMTFIVPKERDAHDLFTSLNKMCQPENIEDLYCFRYNIGPDEMEKSYGWSFFNIREDFERMNVPPESWTMTTLNKDYDLCDTYPRHLFVPTAAATSVLIGSSRFRSRGRLPVMTYMHSNKAALCRCSQPLSGFSARCVEDENLFMCIQKANPNTAQLVVVDTRPRINAMANRAAGKGYESEANYENTRFMFTGIDNIHVMRSSLAKVVETCDLKSQMMSAFLNGLEGSGWLRHTKSVIDAALSVARTLEEGSSVLVHCSDGWDRTAQVCGLAQIMLDPYYRTFDGFQALICKEWLEFGHKFSDRSGHIQVDPKEVSPVFTQWLESVWQLIQLYPFVFEFNERLLLTIHDHLHSCQFGTFIGNCEKDRIDLRVSEKTYSLWGYLATHKTEFLNPLYQLEENKKCVFTKPQPTLQLPQSTSQPPQSPSQPPQTFKFWRGMYCRWENGLHPRESLMDLATSYKDHMHSLNDHIKLLKKRIRHLEKKSSDDADIPYINGNNTELQLDDNRLNYKKGLNEQVNLKVQLQEKDVNEHPLIDGENAWSKKEAVVSKPSHPLEFASEQFYPGLSEADITIEDLTEELESIALDWKSVRTATECPCSTPLDFSSFKRHCSRCGGIFCSRCLEKLVSLPGHVTLQQSRVCMVCYKACFPKSMESPE</sequence>
<dbReference type="CDD" id="cd13210">
    <property type="entry name" value="PH-GRAM_MTMR6-like"/>
    <property type="match status" value="1"/>
</dbReference>
<dbReference type="InterPro" id="IPR000306">
    <property type="entry name" value="Znf_FYVE"/>
</dbReference>
<dbReference type="InterPro" id="IPR017455">
    <property type="entry name" value="Znf_FYVE-rel"/>
</dbReference>
<dbReference type="OrthoDB" id="271628at2759"/>
<evidence type="ECO:0000313" key="20">
    <source>
        <dbReference type="Proteomes" id="UP000198287"/>
    </source>
</evidence>
<dbReference type="InterPro" id="IPR011011">
    <property type="entry name" value="Znf_FYVE_PHD"/>
</dbReference>
<dbReference type="PROSITE" id="PS50056">
    <property type="entry name" value="TYR_PHOSPHATASE_2"/>
    <property type="match status" value="1"/>
</dbReference>
<dbReference type="Proteomes" id="UP000198287">
    <property type="component" value="Unassembled WGS sequence"/>
</dbReference>
<name>A0A226E795_FOLCA</name>
<proteinExistence type="inferred from homology"/>
<keyword evidence="8" id="KW-0378">Hydrolase</keyword>
<dbReference type="PROSITE" id="PS50178">
    <property type="entry name" value="ZF_FYVE"/>
    <property type="match status" value="1"/>
</dbReference>
<dbReference type="InterPro" id="IPR013083">
    <property type="entry name" value="Znf_RING/FYVE/PHD"/>
</dbReference>
<dbReference type="AlphaFoldDB" id="A0A226E795"/>
<keyword evidence="20" id="KW-1185">Reference proteome</keyword>
<feature type="domain" description="Tyrosine specific protein phosphatases" evidence="16">
    <location>
        <begin position="311"/>
        <end position="365"/>
    </location>
</feature>
<dbReference type="PROSITE" id="PS51339">
    <property type="entry name" value="PPASE_MYOTUBULARIN"/>
    <property type="match status" value="1"/>
</dbReference>
<feature type="domain" description="Myotubularin phosphatase" evidence="18">
    <location>
        <begin position="124"/>
        <end position="515"/>
    </location>
</feature>
<feature type="binding site" evidence="14">
    <location>
        <begin position="272"/>
        <end position="273"/>
    </location>
    <ligand>
        <name>substrate</name>
    </ligand>
</feature>
<keyword evidence="10" id="KW-0443">Lipid metabolism</keyword>
<evidence type="ECO:0000256" key="7">
    <source>
        <dbReference type="ARBA" id="ARBA00022771"/>
    </source>
</evidence>
<evidence type="ECO:0000259" key="18">
    <source>
        <dbReference type="PROSITE" id="PS51339"/>
    </source>
</evidence>
<dbReference type="GO" id="GO:0008270">
    <property type="term" value="F:zinc ion binding"/>
    <property type="evidence" value="ECO:0007669"/>
    <property type="project" value="UniProtKB-KW"/>
</dbReference>
<dbReference type="InterPro" id="IPR010569">
    <property type="entry name" value="Myotubularin-like_Pase_dom"/>
</dbReference>
<comment type="caution">
    <text evidence="19">The sequence shown here is derived from an EMBL/GenBank/DDBJ whole genome shotgun (WGS) entry which is preliminary data.</text>
</comment>
<protein>
    <recommendedName>
        <fullName evidence="4">phosphatidylinositol-3,5-bisphosphate 3-phosphatase</fullName>
        <ecNumber evidence="4">3.1.3.95</ecNumber>
    </recommendedName>
    <alternativeName>
        <fullName evidence="12">Phosphatidylinositol-3,5-bisphosphate 3-phosphatase</fullName>
    </alternativeName>
</protein>
<evidence type="ECO:0000256" key="11">
    <source>
        <dbReference type="ARBA" id="ARBA00023136"/>
    </source>
</evidence>
<comment type="similarity">
    <text evidence="3">Belongs to the protein-tyrosine phosphatase family. Non-receptor class myotubularin subfamily.</text>
</comment>
<evidence type="ECO:0000256" key="4">
    <source>
        <dbReference type="ARBA" id="ARBA00012903"/>
    </source>
</evidence>
<dbReference type="PANTHER" id="PTHR10807">
    <property type="entry name" value="MYOTUBULARIN-RELATED"/>
    <property type="match status" value="1"/>
</dbReference>
<dbReference type="Pfam" id="PF01363">
    <property type="entry name" value="FYVE"/>
    <property type="match status" value="1"/>
</dbReference>
<feature type="active site" description="Phosphocysteine intermediate" evidence="13">
    <location>
        <position position="334"/>
    </location>
</feature>
<evidence type="ECO:0000256" key="2">
    <source>
        <dbReference type="ARBA" id="ARBA00004496"/>
    </source>
</evidence>
<dbReference type="PROSITE" id="PS00383">
    <property type="entry name" value="TYR_PHOSPHATASE_1"/>
    <property type="match status" value="1"/>
</dbReference>
<dbReference type="SUPFAM" id="SSF52799">
    <property type="entry name" value="(Phosphotyrosine protein) phosphatases II"/>
    <property type="match status" value="1"/>
</dbReference>
<dbReference type="FunFam" id="2.30.29.30:FF:000135">
    <property type="entry name" value="Myotubularin related protein 6"/>
    <property type="match status" value="1"/>
</dbReference>
<organism evidence="19 20">
    <name type="scientific">Folsomia candida</name>
    <name type="common">Springtail</name>
    <dbReference type="NCBI Taxonomy" id="158441"/>
    <lineage>
        <taxon>Eukaryota</taxon>
        <taxon>Metazoa</taxon>
        <taxon>Ecdysozoa</taxon>
        <taxon>Arthropoda</taxon>
        <taxon>Hexapoda</taxon>
        <taxon>Collembola</taxon>
        <taxon>Entomobryomorpha</taxon>
        <taxon>Isotomoidea</taxon>
        <taxon>Isotomidae</taxon>
        <taxon>Proisotominae</taxon>
        <taxon>Folsomia</taxon>
    </lineage>
</organism>
<dbReference type="InterPro" id="IPR003595">
    <property type="entry name" value="Tyr_Pase_cat"/>
</dbReference>
<comment type="subcellular location">
    <subcellularLocation>
        <location evidence="2">Cytoplasm</location>
    </subcellularLocation>
    <subcellularLocation>
        <location evidence="1">Endomembrane system</location>
        <topology evidence="1">Peripheral membrane protein</topology>
    </subcellularLocation>
</comment>
<dbReference type="SUPFAM" id="SSF57903">
    <property type="entry name" value="FYVE/PHD zinc finger"/>
    <property type="match status" value="1"/>
</dbReference>
<dbReference type="InterPro" id="IPR000387">
    <property type="entry name" value="Tyr_Pase_dom"/>
</dbReference>
<keyword evidence="9" id="KW-0862">Zinc</keyword>
<dbReference type="SMART" id="SM00064">
    <property type="entry name" value="FYVE"/>
    <property type="match status" value="1"/>
</dbReference>
<dbReference type="Gene3D" id="2.30.29.30">
    <property type="entry name" value="Pleckstrin-homology domain (PH domain)/Phosphotyrosine-binding domain (PTB)"/>
    <property type="match status" value="1"/>
</dbReference>
<evidence type="ECO:0000256" key="15">
    <source>
        <dbReference type="PROSITE-ProRule" id="PRU00091"/>
    </source>
</evidence>
<evidence type="ECO:0000313" key="19">
    <source>
        <dbReference type="EMBL" id="OXA53200.1"/>
    </source>
</evidence>
<evidence type="ECO:0000256" key="3">
    <source>
        <dbReference type="ARBA" id="ARBA00007471"/>
    </source>
</evidence>
<evidence type="ECO:0000256" key="12">
    <source>
        <dbReference type="ARBA" id="ARBA00032571"/>
    </source>
</evidence>
<reference evidence="19 20" key="1">
    <citation type="submission" date="2015-12" db="EMBL/GenBank/DDBJ databases">
        <title>The genome of Folsomia candida.</title>
        <authorList>
            <person name="Faddeeva A."/>
            <person name="Derks M.F."/>
            <person name="Anvar Y."/>
            <person name="Smit S."/>
            <person name="Van Straalen N."/>
            <person name="Roelofs D."/>
        </authorList>
    </citation>
    <scope>NUCLEOTIDE SEQUENCE [LARGE SCALE GENOMIC DNA]</scope>
    <source>
        <strain evidence="19 20">VU population</strain>
        <tissue evidence="19">Whole body</tissue>
    </source>
</reference>
<dbReference type="GO" id="GO:0046856">
    <property type="term" value="P:phosphatidylinositol dephosphorylation"/>
    <property type="evidence" value="ECO:0007669"/>
    <property type="project" value="TreeGrafter"/>
</dbReference>